<keyword evidence="5 8" id="KW-1133">Transmembrane helix</keyword>
<feature type="transmembrane region" description="Helical" evidence="8">
    <location>
        <begin position="282"/>
        <end position="302"/>
    </location>
</feature>
<keyword evidence="6 8" id="KW-0472">Membrane</keyword>
<feature type="transmembrane region" description="Helical" evidence="8">
    <location>
        <begin position="65"/>
        <end position="86"/>
    </location>
</feature>
<comment type="subcellular location">
    <subcellularLocation>
        <location evidence="1">Cell membrane</location>
        <topology evidence="1">Multi-pass membrane protein</topology>
    </subcellularLocation>
</comment>
<dbReference type="EMBL" id="JBEXIP010000006">
    <property type="protein sequence ID" value="MET8433290.1"/>
    <property type="molecule type" value="Genomic_DNA"/>
</dbReference>
<keyword evidence="2" id="KW-0813">Transport</keyword>
<comment type="caution">
    <text evidence="9">The sequence shown here is derived from an EMBL/GenBank/DDBJ whole genome shotgun (WGS) entry which is preliminary data.</text>
</comment>
<feature type="transmembrane region" description="Helical" evidence="8">
    <location>
        <begin position="395"/>
        <end position="421"/>
    </location>
</feature>
<feature type="transmembrane region" description="Helical" evidence="8">
    <location>
        <begin position="107"/>
        <end position="131"/>
    </location>
</feature>
<dbReference type="InterPro" id="IPR036259">
    <property type="entry name" value="MFS_trans_sf"/>
</dbReference>
<dbReference type="Proteomes" id="UP001550044">
    <property type="component" value="Unassembled WGS sequence"/>
</dbReference>
<accession>A0ABV2U627</accession>
<keyword evidence="4 8" id="KW-0812">Transmembrane</keyword>
<dbReference type="PANTHER" id="PTHR23517">
    <property type="entry name" value="RESISTANCE PROTEIN MDTM, PUTATIVE-RELATED-RELATED"/>
    <property type="match status" value="1"/>
</dbReference>
<evidence type="ECO:0000256" key="2">
    <source>
        <dbReference type="ARBA" id="ARBA00022448"/>
    </source>
</evidence>
<evidence type="ECO:0000313" key="9">
    <source>
        <dbReference type="EMBL" id="MET8433290.1"/>
    </source>
</evidence>
<dbReference type="Gene3D" id="1.20.1250.20">
    <property type="entry name" value="MFS general substrate transporter like domains"/>
    <property type="match status" value="1"/>
</dbReference>
<dbReference type="InterPro" id="IPR050171">
    <property type="entry name" value="MFS_Transporters"/>
</dbReference>
<reference evidence="9 10" key="1">
    <citation type="submission" date="2024-06" db="EMBL/GenBank/DDBJ databases">
        <title>The Natural Products Discovery Center: Release of the First 8490 Sequenced Strains for Exploring Actinobacteria Biosynthetic Diversity.</title>
        <authorList>
            <person name="Kalkreuter E."/>
            <person name="Kautsar S.A."/>
            <person name="Yang D."/>
            <person name="Bader C.D."/>
            <person name="Teijaro C.N."/>
            <person name="Fluegel L."/>
            <person name="Davis C.M."/>
            <person name="Simpson J.R."/>
            <person name="Lauterbach L."/>
            <person name="Steele A.D."/>
            <person name="Gui C."/>
            <person name="Meng S."/>
            <person name="Li G."/>
            <person name="Viehrig K."/>
            <person name="Ye F."/>
            <person name="Su P."/>
            <person name="Kiefer A.F."/>
            <person name="Nichols A."/>
            <person name="Cepeda A.J."/>
            <person name="Yan W."/>
            <person name="Fan B."/>
            <person name="Jiang Y."/>
            <person name="Adhikari A."/>
            <person name="Zheng C.-J."/>
            <person name="Schuster L."/>
            <person name="Cowan T.M."/>
            <person name="Smanski M.J."/>
            <person name="Chevrette M.G."/>
            <person name="De Carvalho L.P.S."/>
            <person name="Shen B."/>
        </authorList>
    </citation>
    <scope>NUCLEOTIDE SEQUENCE [LARGE SCALE GENOMIC DNA]</scope>
    <source>
        <strain evidence="9 10">NPDC005137</strain>
    </source>
</reference>
<keyword evidence="10" id="KW-1185">Reference proteome</keyword>
<evidence type="ECO:0000256" key="6">
    <source>
        <dbReference type="ARBA" id="ARBA00023136"/>
    </source>
</evidence>
<feature type="transmembrane region" description="Helical" evidence="8">
    <location>
        <begin position="314"/>
        <end position="331"/>
    </location>
</feature>
<dbReference type="RefSeq" id="WP_356496253.1">
    <property type="nucleotide sequence ID" value="NZ_JBEXEF010000014.1"/>
</dbReference>
<protein>
    <submittedName>
        <fullName evidence="9">MFS transporter</fullName>
    </submittedName>
</protein>
<evidence type="ECO:0000256" key="1">
    <source>
        <dbReference type="ARBA" id="ARBA00004651"/>
    </source>
</evidence>
<evidence type="ECO:0000256" key="8">
    <source>
        <dbReference type="SAM" id="Phobius"/>
    </source>
</evidence>
<feature type="transmembrane region" description="Helical" evidence="8">
    <location>
        <begin position="185"/>
        <end position="205"/>
    </location>
</feature>
<evidence type="ECO:0000256" key="4">
    <source>
        <dbReference type="ARBA" id="ARBA00022692"/>
    </source>
</evidence>
<dbReference type="SUPFAM" id="SSF103473">
    <property type="entry name" value="MFS general substrate transporter"/>
    <property type="match status" value="1"/>
</dbReference>
<keyword evidence="3" id="KW-1003">Cell membrane</keyword>
<evidence type="ECO:0000256" key="3">
    <source>
        <dbReference type="ARBA" id="ARBA00022475"/>
    </source>
</evidence>
<evidence type="ECO:0000313" key="10">
    <source>
        <dbReference type="Proteomes" id="UP001550044"/>
    </source>
</evidence>
<dbReference type="PANTHER" id="PTHR23517:SF2">
    <property type="entry name" value="MULTIDRUG RESISTANCE PROTEIN MDTH"/>
    <property type="match status" value="1"/>
</dbReference>
<sequence>MRRGNGSGESGIRKGRQGLPARLRNPPGGRNARVMLLALALDRTGSGLWAASSVLYLTFVTQLSAPQIGVLLGVAGVAGIAGSPLAGRLAGRFPVRPLLIGCHLLRLVTLVLVLVCSGFEALLPVIAVTYLGDRAAKMLEMLFATRTAGEQRAAYQALSRSVANGGYAVGAGIAAMGLAVGTSDAYRALILGNALSFVVAAALVWRTSEPRDKAIEVARSDGSAALAPAGKRSPVRRGGPWRDRGYLTFVLLDIPMSLDDSILNVGLPLWLVNRTSAPHALAPAFLIINTVTVVVLQISVSARAEGPRRATRAVLLYGAMMFVCCAFLAVATSGGTWVATAVLLAAALVVTMAELMRSVSSWELAVLLAPEDARAAYLGVAGMSQSIQKSAGPPLLTGAVMAAGPAGWLVLGALVAGLSVVQRRACTRRLRTLPPPVPKRAAAAPTS</sequence>
<evidence type="ECO:0000256" key="5">
    <source>
        <dbReference type="ARBA" id="ARBA00022989"/>
    </source>
</evidence>
<dbReference type="InterPro" id="IPR011701">
    <property type="entry name" value="MFS"/>
</dbReference>
<feature type="transmembrane region" description="Helical" evidence="8">
    <location>
        <begin position="246"/>
        <end position="270"/>
    </location>
</feature>
<name>A0ABV2U627_9ACTN</name>
<evidence type="ECO:0000256" key="7">
    <source>
        <dbReference type="SAM" id="MobiDB-lite"/>
    </source>
</evidence>
<proteinExistence type="predicted"/>
<gene>
    <name evidence="9" type="ORF">ABZV61_10865</name>
</gene>
<organism evidence="9 10">
    <name type="scientific">Streptomyces sp. 900116325</name>
    <dbReference type="NCBI Taxonomy" id="3154295"/>
    <lineage>
        <taxon>Bacteria</taxon>
        <taxon>Bacillati</taxon>
        <taxon>Actinomycetota</taxon>
        <taxon>Actinomycetes</taxon>
        <taxon>Kitasatosporales</taxon>
        <taxon>Streptomycetaceae</taxon>
        <taxon>Streptomyces</taxon>
    </lineage>
</organism>
<feature type="region of interest" description="Disordered" evidence="7">
    <location>
        <begin position="1"/>
        <end position="27"/>
    </location>
</feature>
<dbReference type="Pfam" id="PF07690">
    <property type="entry name" value="MFS_1"/>
    <property type="match status" value="1"/>
</dbReference>